<dbReference type="PROSITE" id="PS00455">
    <property type="entry name" value="AMP_BINDING"/>
    <property type="match status" value="1"/>
</dbReference>
<dbReference type="InterPro" id="IPR025110">
    <property type="entry name" value="AMP-bd_C"/>
</dbReference>
<organism evidence="5 6">
    <name type="scientific">Ideonella azotifigens</name>
    <dbReference type="NCBI Taxonomy" id="513160"/>
    <lineage>
        <taxon>Bacteria</taxon>
        <taxon>Pseudomonadati</taxon>
        <taxon>Pseudomonadota</taxon>
        <taxon>Betaproteobacteria</taxon>
        <taxon>Burkholderiales</taxon>
        <taxon>Sphaerotilaceae</taxon>
        <taxon>Ideonella</taxon>
    </lineage>
</organism>
<evidence type="ECO:0000313" key="6">
    <source>
        <dbReference type="Proteomes" id="UP001500279"/>
    </source>
</evidence>
<feature type="domain" description="AMP-dependent synthetase/ligase" evidence="3">
    <location>
        <begin position="28"/>
        <end position="379"/>
    </location>
</feature>
<dbReference type="InterPro" id="IPR042099">
    <property type="entry name" value="ANL_N_sf"/>
</dbReference>
<dbReference type="InterPro" id="IPR000873">
    <property type="entry name" value="AMP-dep_synth/lig_dom"/>
</dbReference>
<evidence type="ECO:0000313" key="5">
    <source>
        <dbReference type="EMBL" id="GAA0743340.1"/>
    </source>
</evidence>
<keyword evidence="2" id="KW-0812">Transmembrane</keyword>
<evidence type="ECO:0000259" key="3">
    <source>
        <dbReference type="Pfam" id="PF00501"/>
    </source>
</evidence>
<reference evidence="5 6" key="1">
    <citation type="journal article" date="2019" name="Int. J. Syst. Evol. Microbiol.">
        <title>The Global Catalogue of Microorganisms (GCM) 10K type strain sequencing project: providing services to taxonomists for standard genome sequencing and annotation.</title>
        <authorList>
            <consortium name="The Broad Institute Genomics Platform"/>
            <consortium name="The Broad Institute Genome Sequencing Center for Infectious Disease"/>
            <person name="Wu L."/>
            <person name="Ma J."/>
        </authorList>
    </citation>
    <scope>NUCLEOTIDE SEQUENCE [LARGE SCALE GENOMIC DNA]</scope>
    <source>
        <strain evidence="5 6">JCM 15503</strain>
    </source>
</reference>
<dbReference type="Gene3D" id="3.40.50.12780">
    <property type="entry name" value="N-terminal domain of ligase-like"/>
    <property type="match status" value="1"/>
</dbReference>
<feature type="transmembrane region" description="Helical" evidence="2">
    <location>
        <begin position="223"/>
        <end position="246"/>
    </location>
</feature>
<dbReference type="InterPro" id="IPR020845">
    <property type="entry name" value="AMP-binding_CS"/>
</dbReference>
<comment type="caution">
    <text evidence="5">The sequence shown here is derived from an EMBL/GenBank/DDBJ whole genome shotgun (WGS) entry which is preliminary data.</text>
</comment>
<keyword evidence="2" id="KW-1133">Transmembrane helix</keyword>
<dbReference type="InterPro" id="IPR045851">
    <property type="entry name" value="AMP-bd_C_sf"/>
</dbReference>
<dbReference type="Gene3D" id="3.30.300.30">
    <property type="match status" value="1"/>
</dbReference>
<dbReference type="PANTHER" id="PTHR43352:SF1">
    <property type="entry name" value="ANTHRANILATE--COA LIGASE"/>
    <property type="match status" value="1"/>
</dbReference>
<dbReference type="EMBL" id="BAAAEW010000004">
    <property type="protein sequence ID" value="GAA0743340.1"/>
    <property type="molecule type" value="Genomic_DNA"/>
</dbReference>
<evidence type="ECO:0000256" key="1">
    <source>
        <dbReference type="ARBA" id="ARBA00022598"/>
    </source>
</evidence>
<feature type="domain" description="AMP-binding enzyme C-terminal" evidence="4">
    <location>
        <begin position="429"/>
        <end position="509"/>
    </location>
</feature>
<dbReference type="RefSeq" id="WP_231010495.1">
    <property type="nucleotide sequence ID" value="NZ_BAAAEW010000004.1"/>
</dbReference>
<keyword evidence="6" id="KW-1185">Reference proteome</keyword>
<sequence>MNHIDWTELLAQPQINLADCLVQRHVREGRGARPALLFHDSRLSYDDLQQAMARSANLLQRHGVQPGDRVLLVVPDSPAFVSSFYAILALGAVAVLANPLLPPADLVYMAQHAGACFAVMHQGIGAKAQAVGEAGVQVLQCGDGAGERGELERAAAGEPSVFPIAETAADALAYVLFSSGTTGKPKAIPRRHRDILHCTRAFGDDILAMDENDLIVAVPKLTFGYALGGSLLFAGVAGAAAVVFPLRSTAAMVAEQIERHRPSVFLATPRILAELLKSPGAEALLDSVRIATSAGEPLPPSVLQAWRARLAAPLIDGFGSTEVGHIFLSNSVGDIREDSCGRCLSEFRVKLIGDDGQPVSEGTSGRMCIAGPSVASGYLNDPERSAASFDGEWHISSDLFTCRDGAYTYVGRADDMVKKGCGEWVSPYEVEDALMKLDAVLEVAVVGSRTPAGVIGLKAFVVTTPNTPVSEALVATLIEHTRQRWPDFPHKHLDEVEFIAELPRNVAGKVQRQQLRQQSLTEFSYDC</sequence>
<dbReference type="GO" id="GO:0016874">
    <property type="term" value="F:ligase activity"/>
    <property type="evidence" value="ECO:0007669"/>
    <property type="project" value="UniProtKB-KW"/>
</dbReference>
<keyword evidence="1 5" id="KW-0436">Ligase</keyword>
<dbReference type="PANTHER" id="PTHR43352">
    <property type="entry name" value="ACETYL-COA SYNTHETASE"/>
    <property type="match status" value="1"/>
</dbReference>
<keyword evidence="2" id="KW-0472">Membrane</keyword>
<accession>A0ABN1JN87</accession>
<name>A0ABN1JN87_9BURK</name>
<evidence type="ECO:0000256" key="2">
    <source>
        <dbReference type="SAM" id="Phobius"/>
    </source>
</evidence>
<dbReference type="SUPFAM" id="SSF56801">
    <property type="entry name" value="Acetyl-CoA synthetase-like"/>
    <property type="match status" value="1"/>
</dbReference>
<dbReference type="Pfam" id="PF13193">
    <property type="entry name" value="AMP-binding_C"/>
    <property type="match status" value="1"/>
</dbReference>
<feature type="transmembrane region" description="Helical" evidence="2">
    <location>
        <begin position="79"/>
        <end position="101"/>
    </location>
</feature>
<gene>
    <name evidence="5" type="ORF">GCM10009107_07770</name>
</gene>
<dbReference type="Proteomes" id="UP001500279">
    <property type="component" value="Unassembled WGS sequence"/>
</dbReference>
<dbReference type="Pfam" id="PF00501">
    <property type="entry name" value="AMP-binding"/>
    <property type="match status" value="1"/>
</dbReference>
<proteinExistence type="predicted"/>
<evidence type="ECO:0000259" key="4">
    <source>
        <dbReference type="Pfam" id="PF13193"/>
    </source>
</evidence>
<protein>
    <submittedName>
        <fullName evidence="5">Benzoate-CoA ligase family protein</fullName>
    </submittedName>
</protein>